<keyword evidence="1" id="KW-0378">Hydrolase</keyword>
<proteinExistence type="predicted"/>
<protein>
    <submittedName>
        <fullName evidence="1">Alpha/beta hydrolase fold protein</fullName>
    </submittedName>
</protein>
<evidence type="ECO:0000313" key="1">
    <source>
        <dbReference type="EMBL" id="EHP40942.1"/>
    </source>
</evidence>
<dbReference type="AlphaFoldDB" id="H1S992"/>
<sequence length="51" mass="5449">MSAPQPSRAAGQADVSSHVFGGARHETLNETNRGEVVAVFIAWIERVVSGR</sequence>
<dbReference type="GO" id="GO:0016787">
    <property type="term" value="F:hydrolase activity"/>
    <property type="evidence" value="ECO:0007669"/>
    <property type="project" value="UniProtKB-KW"/>
</dbReference>
<evidence type="ECO:0000313" key="2">
    <source>
        <dbReference type="Proteomes" id="UP000005808"/>
    </source>
</evidence>
<reference evidence="1 2" key="1">
    <citation type="journal article" date="2012" name="J. Bacteriol.">
        <title>De Novo Genome Project of Cupriavidus basilensis OR16.</title>
        <authorList>
            <person name="Cserhati M."/>
            <person name="Kriszt B."/>
            <person name="Szoboszlay S."/>
            <person name="Toth A."/>
            <person name="Szabo I."/>
            <person name="Tancsics A."/>
            <person name="Nagy I."/>
            <person name="Horvath B."/>
            <person name="Nagy I."/>
            <person name="Kukolya J."/>
        </authorList>
    </citation>
    <scope>NUCLEOTIDE SEQUENCE [LARGE SCALE GENOMIC DNA]</scope>
    <source>
        <strain evidence="1 2">OR16</strain>
    </source>
</reference>
<comment type="caution">
    <text evidence="1">The sequence shown here is derived from an EMBL/GenBank/DDBJ whole genome shotgun (WGS) entry which is preliminary data.</text>
</comment>
<accession>H1S992</accession>
<dbReference type="Proteomes" id="UP000005808">
    <property type="component" value="Unassembled WGS sequence"/>
</dbReference>
<gene>
    <name evidence="1" type="ORF">OR16_22963</name>
</gene>
<name>H1S992_9BURK</name>
<dbReference type="EMBL" id="AHJE01000056">
    <property type="protein sequence ID" value="EHP40942.1"/>
    <property type="molecule type" value="Genomic_DNA"/>
</dbReference>
<dbReference type="RefSeq" id="WP_006160002.1">
    <property type="nucleotide sequence ID" value="NZ_AHJE01000056.1"/>
</dbReference>
<dbReference type="PATRIC" id="fig|1127483.3.peg.4588"/>
<organism evidence="1 2">
    <name type="scientific">Cupriavidus basilensis OR16</name>
    <dbReference type="NCBI Taxonomy" id="1127483"/>
    <lineage>
        <taxon>Bacteria</taxon>
        <taxon>Pseudomonadati</taxon>
        <taxon>Pseudomonadota</taxon>
        <taxon>Betaproteobacteria</taxon>
        <taxon>Burkholderiales</taxon>
        <taxon>Burkholderiaceae</taxon>
        <taxon>Cupriavidus</taxon>
    </lineage>
</organism>